<dbReference type="Gene3D" id="3.90.1200.10">
    <property type="match status" value="1"/>
</dbReference>
<evidence type="ECO:0000313" key="3">
    <source>
        <dbReference type="Proteomes" id="UP001299068"/>
    </source>
</evidence>
<dbReference type="Proteomes" id="UP001299068">
    <property type="component" value="Unassembled WGS sequence"/>
</dbReference>
<proteinExistence type="predicted"/>
<evidence type="ECO:0000313" key="2">
    <source>
        <dbReference type="EMBL" id="MBY0756849.1"/>
    </source>
</evidence>
<accession>A0ABS7L1A5</accession>
<dbReference type="Gene3D" id="3.30.200.20">
    <property type="entry name" value="Phosphorylase Kinase, domain 1"/>
    <property type="match status" value="1"/>
</dbReference>
<reference evidence="2 3" key="1">
    <citation type="journal article" date="2021" name="Cell Host Microbe">
        <title>in vivo commensal control of Clostridioides difficile virulence.</title>
        <authorList>
            <person name="Girinathan B.P."/>
            <person name="Dibenedetto N."/>
            <person name="Worley J.N."/>
            <person name="Peltier J."/>
            <person name="Arrieta-Ortiz M.L."/>
            <person name="Rupa Christinal Immanuel S."/>
            <person name="Lavin R."/>
            <person name="Delaney M.L."/>
            <person name="Cummins C."/>
            <person name="Hoffmann M."/>
            <person name="Luo Y."/>
            <person name="Gonzalez-Escalona N."/>
            <person name="Allard M."/>
            <person name="Onderdonk A.B."/>
            <person name="Gerber G.K."/>
            <person name="Sonenshein A.L."/>
            <person name="Baliga N."/>
            <person name="Dupuy B."/>
            <person name="Bry L."/>
        </authorList>
    </citation>
    <scope>NUCLEOTIDE SEQUENCE [LARGE SCALE GENOMIC DNA]</scope>
    <source>
        <strain evidence="2 3">DSM 599</strain>
    </source>
</reference>
<dbReference type="InterPro" id="IPR011009">
    <property type="entry name" value="Kinase-like_dom_sf"/>
</dbReference>
<feature type="domain" description="Aminoglycoside phosphotransferase" evidence="1">
    <location>
        <begin position="32"/>
        <end position="258"/>
    </location>
</feature>
<dbReference type="Pfam" id="PF01636">
    <property type="entry name" value="APH"/>
    <property type="match status" value="1"/>
</dbReference>
<dbReference type="InterPro" id="IPR051678">
    <property type="entry name" value="AGP_Transferase"/>
</dbReference>
<gene>
    <name evidence="2" type="ORF">K5V21_15500</name>
</gene>
<dbReference type="EMBL" id="JAIKTU010000014">
    <property type="protein sequence ID" value="MBY0756849.1"/>
    <property type="molecule type" value="Genomic_DNA"/>
</dbReference>
<organism evidence="2 3">
    <name type="scientific">Clostridium sardiniense</name>
    <name type="common">Clostridium absonum</name>
    <dbReference type="NCBI Taxonomy" id="29369"/>
    <lineage>
        <taxon>Bacteria</taxon>
        <taxon>Bacillati</taxon>
        <taxon>Bacillota</taxon>
        <taxon>Clostridia</taxon>
        <taxon>Eubacteriales</taxon>
        <taxon>Clostridiaceae</taxon>
        <taxon>Clostridium</taxon>
    </lineage>
</organism>
<sequence>MNKTSRIYGKLSKEELSKIVENYFGIGTNFKAKLISGGLFNTTYHIEIFKDKQQVILRVGPSNRNLLLPFENNLMKGEEYVYKLCIDNEIPCSKILLCDTEKKIINRDYMIVDYIDSKVLYDVKVSKDIEDRLYNEVGEYISKLHNITSKKFGRVYDISKGDGFDLWSEYLIDEISKLNDKIREFDIFYDEQLELFKSCIYKYKEMLDEVKIPHLVHGDLWAGNILVEERNDNYNIAAIIDADRSIFGDVDFEFASPWIINESFIKGYGTELSSDIKSQTRRKIYSLLYALMDSYVWYIEYDNQESGLENKDKAMQLLEELLNQQ</sequence>
<dbReference type="SUPFAM" id="SSF56112">
    <property type="entry name" value="Protein kinase-like (PK-like)"/>
    <property type="match status" value="1"/>
</dbReference>
<keyword evidence="3" id="KW-1185">Reference proteome</keyword>
<name>A0ABS7L1A5_CLOSR</name>
<dbReference type="InterPro" id="IPR002575">
    <property type="entry name" value="Aminoglycoside_PTrfase"/>
</dbReference>
<comment type="caution">
    <text evidence="2">The sequence shown here is derived from an EMBL/GenBank/DDBJ whole genome shotgun (WGS) entry which is preliminary data.</text>
</comment>
<dbReference type="RefSeq" id="WP_221862067.1">
    <property type="nucleotide sequence ID" value="NZ_JAIKTU010000014.1"/>
</dbReference>
<evidence type="ECO:0000259" key="1">
    <source>
        <dbReference type="Pfam" id="PF01636"/>
    </source>
</evidence>
<dbReference type="PANTHER" id="PTHR21310:SF15">
    <property type="entry name" value="AMINOGLYCOSIDE PHOSPHOTRANSFERASE DOMAIN-CONTAINING PROTEIN"/>
    <property type="match status" value="1"/>
</dbReference>
<dbReference type="PANTHER" id="PTHR21310">
    <property type="entry name" value="AMINOGLYCOSIDE PHOSPHOTRANSFERASE-RELATED-RELATED"/>
    <property type="match status" value="1"/>
</dbReference>
<protein>
    <submittedName>
        <fullName evidence="2">Phosphotransferase</fullName>
    </submittedName>
</protein>